<organism evidence="2 3">
    <name type="scientific">Caerostris extrusa</name>
    <name type="common">Bark spider</name>
    <name type="synonym">Caerostris bankana</name>
    <dbReference type="NCBI Taxonomy" id="172846"/>
    <lineage>
        <taxon>Eukaryota</taxon>
        <taxon>Metazoa</taxon>
        <taxon>Ecdysozoa</taxon>
        <taxon>Arthropoda</taxon>
        <taxon>Chelicerata</taxon>
        <taxon>Arachnida</taxon>
        <taxon>Araneae</taxon>
        <taxon>Araneomorphae</taxon>
        <taxon>Entelegynae</taxon>
        <taxon>Araneoidea</taxon>
        <taxon>Araneidae</taxon>
        <taxon>Caerostris</taxon>
    </lineage>
</organism>
<name>A0AAV4NY30_CAEEX</name>
<evidence type="ECO:0000256" key="1">
    <source>
        <dbReference type="SAM" id="MobiDB-lite"/>
    </source>
</evidence>
<reference evidence="2 3" key="1">
    <citation type="submission" date="2021-06" db="EMBL/GenBank/DDBJ databases">
        <title>Caerostris extrusa draft genome.</title>
        <authorList>
            <person name="Kono N."/>
            <person name="Arakawa K."/>
        </authorList>
    </citation>
    <scope>NUCLEOTIDE SEQUENCE [LARGE SCALE GENOMIC DNA]</scope>
</reference>
<gene>
    <name evidence="2" type="ORF">CEXT_137021</name>
</gene>
<sequence>MEIDIIIWSHIHSSSSPRSDDQYLIMMVTSEDFKLNVYSNVFYKNVSAAYSPQRVFHRVGHCNVHKKVILSRAARTFHLQCGVNSPTTSAFCIALTIERGLFQLFPSPCLRLPRNGEIRNLLVLTASLFLYTPVASKDDSGDAQHAGEEKKDGDRRSKQHVIRNRTPLPCPPFSHGSHNAQRLKERA</sequence>
<comment type="caution">
    <text evidence="2">The sequence shown here is derived from an EMBL/GenBank/DDBJ whole genome shotgun (WGS) entry which is preliminary data.</text>
</comment>
<feature type="region of interest" description="Disordered" evidence="1">
    <location>
        <begin position="137"/>
        <end position="187"/>
    </location>
</feature>
<dbReference type="Proteomes" id="UP001054945">
    <property type="component" value="Unassembled WGS sequence"/>
</dbReference>
<keyword evidence="3" id="KW-1185">Reference proteome</keyword>
<protein>
    <submittedName>
        <fullName evidence="2">Uncharacterized protein</fullName>
    </submittedName>
</protein>
<accession>A0AAV4NY30</accession>
<evidence type="ECO:0000313" key="2">
    <source>
        <dbReference type="EMBL" id="GIX89314.1"/>
    </source>
</evidence>
<dbReference type="EMBL" id="BPLR01021415">
    <property type="protein sequence ID" value="GIX89314.1"/>
    <property type="molecule type" value="Genomic_DNA"/>
</dbReference>
<feature type="compositionally biased region" description="Basic and acidic residues" evidence="1">
    <location>
        <begin position="137"/>
        <end position="156"/>
    </location>
</feature>
<evidence type="ECO:0000313" key="3">
    <source>
        <dbReference type="Proteomes" id="UP001054945"/>
    </source>
</evidence>
<proteinExistence type="predicted"/>
<dbReference type="AlphaFoldDB" id="A0AAV4NY30"/>